<sequence length="170" mass="18539">MDEPLPPLHLVLLSIPAMRALVEGDLPTASAVTGTTATPYLVDHAWLWRIRLAQVEADPVALDWIARLAVAPDGTVCGIVGFHGPPDQRGMVEVAYGVDPLLRRRGYARALLALALDWAADEPAVKVVRASISPDNEASLATLRPFGFERVGEQWDEEDGLELLFERPAR</sequence>
<dbReference type="Proteomes" id="UP000683575">
    <property type="component" value="Chromosome"/>
</dbReference>
<evidence type="ECO:0000313" key="3">
    <source>
        <dbReference type="Proteomes" id="UP000683575"/>
    </source>
</evidence>
<dbReference type="InterPro" id="IPR000182">
    <property type="entry name" value="GNAT_dom"/>
</dbReference>
<reference evidence="2" key="1">
    <citation type="submission" date="2021-06" db="EMBL/GenBank/DDBJ databases">
        <title>Complete genome sequence of Nocardioides sp. G188.</title>
        <authorList>
            <person name="Im W.-T."/>
        </authorList>
    </citation>
    <scope>NUCLEOTIDE SEQUENCE</scope>
    <source>
        <strain evidence="2">G188</strain>
    </source>
</reference>
<name>A0A975XZP9_9ACTN</name>
<accession>A0A975XZP9</accession>
<keyword evidence="3" id="KW-1185">Reference proteome</keyword>
<dbReference type="PROSITE" id="PS51186">
    <property type="entry name" value="GNAT"/>
    <property type="match status" value="1"/>
</dbReference>
<dbReference type="PANTHER" id="PTHR43792:SF13">
    <property type="entry name" value="ACETYLTRANSFERASE"/>
    <property type="match status" value="1"/>
</dbReference>
<dbReference type="PANTHER" id="PTHR43792">
    <property type="entry name" value="GNAT FAMILY, PUTATIVE (AFU_ORTHOLOGUE AFUA_3G00765)-RELATED-RELATED"/>
    <property type="match status" value="1"/>
</dbReference>
<evidence type="ECO:0000259" key="1">
    <source>
        <dbReference type="PROSITE" id="PS51186"/>
    </source>
</evidence>
<dbReference type="InterPro" id="IPR051531">
    <property type="entry name" value="N-acetyltransferase"/>
</dbReference>
<dbReference type="RefSeq" id="WP_216939151.1">
    <property type="nucleotide sequence ID" value="NZ_CP077062.1"/>
</dbReference>
<evidence type="ECO:0000313" key="2">
    <source>
        <dbReference type="EMBL" id="QWZ07640.1"/>
    </source>
</evidence>
<feature type="domain" description="N-acetyltransferase" evidence="1">
    <location>
        <begin position="32"/>
        <end position="170"/>
    </location>
</feature>
<dbReference type="AlphaFoldDB" id="A0A975XZP9"/>
<dbReference type="KEGG" id="nps:KRR39_19840"/>
<organism evidence="2 3">
    <name type="scientific">Nocardioides panacis</name>
    <dbReference type="NCBI Taxonomy" id="2849501"/>
    <lineage>
        <taxon>Bacteria</taxon>
        <taxon>Bacillati</taxon>
        <taxon>Actinomycetota</taxon>
        <taxon>Actinomycetes</taxon>
        <taxon>Propionibacteriales</taxon>
        <taxon>Nocardioidaceae</taxon>
        <taxon>Nocardioides</taxon>
    </lineage>
</organism>
<dbReference type="GO" id="GO:0016747">
    <property type="term" value="F:acyltransferase activity, transferring groups other than amino-acyl groups"/>
    <property type="evidence" value="ECO:0007669"/>
    <property type="project" value="InterPro"/>
</dbReference>
<gene>
    <name evidence="2" type="ORF">KRR39_19840</name>
</gene>
<proteinExistence type="predicted"/>
<protein>
    <submittedName>
        <fullName evidence="2">GNAT family N-acetyltransferase</fullName>
    </submittedName>
</protein>
<dbReference type="Pfam" id="PF13302">
    <property type="entry name" value="Acetyltransf_3"/>
    <property type="match status" value="1"/>
</dbReference>
<dbReference type="EMBL" id="CP077062">
    <property type="protein sequence ID" value="QWZ07640.1"/>
    <property type="molecule type" value="Genomic_DNA"/>
</dbReference>